<dbReference type="RefSeq" id="WP_013564698.1">
    <property type="nucleotide sequence ID" value="NC_014962.1"/>
</dbReference>
<feature type="region of interest" description="Disordered" evidence="1">
    <location>
        <begin position="1"/>
        <end position="26"/>
    </location>
</feature>
<evidence type="ECO:0000313" key="2">
    <source>
        <dbReference type="EMBL" id="ADV62410.1"/>
    </source>
</evidence>
<reference key="1">
    <citation type="submission" date="2010-11" db="EMBL/GenBank/DDBJ databases">
        <title>The complete sequence of chromosome of Isophaera pallida ATCC 43644.</title>
        <authorList>
            <consortium name="US DOE Joint Genome Institute (JGI-PGF)"/>
            <person name="Lucas S."/>
            <person name="Copeland A."/>
            <person name="Lapidus A."/>
            <person name="Bruce D."/>
            <person name="Goodwin L."/>
            <person name="Pitluck S."/>
            <person name="Kyrpides N."/>
            <person name="Mavromatis K."/>
            <person name="Pagani I."/>
            <person name="Ivanova N."/>
            <person name="Saunders E."/>
            <person name="Brettin T."/>
            <person name="Detter J.C."/>
            <person name="Han C."/>
            <person name="Tapia R."/>
            <person name="Land M."/>
            <person name="Hauser L."/>
            <person name="Markowitz V."/>
            <person name="Cheng J.-F."/>
            <person name="Hugenholtz P."/>
            <person name="Woyke T."/>
            <person name="Wu D."/>
            <person name="Eisen J.A."/>
        </authorList>
    </citation>
    <scope>NUCLEOTIDE SEQUENCE</scope>
    <source>
        <strain>ATCC 43644</strain>
    </source>
</reference>
<feature type="region of interest" description="Disordered" evidence="1">
    <location>
        <begin position="783"/>
        <end position="816"/>
    </location>
</feature>
<dbReference type="STRING" id="575540.Isop_1828"/>
<reference evidence="2 3" key="2">
    <citation type="journal article" date="2011" name="Stand. Genomic Sci.">
        <title>Complete genome sequence of Isosphaera pallida type strain (IS1B).</title>
        <authorList>
            <consortium name="US DOE Joint Genome Institute (JGI-PGF)"/>
            <person name="Goker M."/>
            <person name="Cleland D."/>
            <person name="Saunders E."/>
            <person name="Lapidus A."/>
            <person name="Nolan M."/>
            <person name="Lucas S."/>
            <person name="Hammon N."/>
            <person name="Deshpande S."/>
            <person name="Cheng J.F."/>
            <person name="Tapia R."/>
            <person name="Han C."/>
            <person name="Goodwin L."/>
            <person name="Pitluck S."/>
            <person name="Liolios K."/>
            <person name="Pagani I."/>
            <person name="Ivanova N."/>
            <person name="Mavromatis K."/>
            <person name="Pati A."/>
            <person name="Chen A."/>
            <person name="Palaniappan K."/>
            <person name="Land M."/>
            <person name="Hauser L."/>
            <person name="Chang Y.J."/>
            <person name="Jeffries C.D."/>
            <person name="Detter J.C."/>
            <person name="Beck B."/>
            <person name="Woyke T."/>
            <person name="Bristow J."/>
            <person name="Eisen J.A."/>
            <person name="Markowitz V."/>
            <person name="Hugenholtz P."/>
            <person name="Kyrpides N.C."/>
            <person name="Klenk H.P."/>
        </authorList>
    </citation>
    <scope>NUCLEOTIDE SEQUENCE [LARGE SCALE GENOMIC DNA]</scope>
    <source>
        <strain evidence="3">ATCC 43644 / DSM 9630 / IS1B</strain>
    </source>
</reference>
<organism evidence="2 3">
    <name type="scientific">Isosphaera pallida (strain ATCC 43644 / DSM 9630 / IS1B)</name>
    <dbReference type="NCBI Taxonomy" id="575540"/>
    <lineage>
        <taxon>Bacteria</taxon>
        <taxon>Pseudomonadati</taxon>
        <taxon>Planctomycetota</taxon>
        <taxon>Planctomycetia</taxon>
        <taxon>Isosphaerales</taxon>
        <taxon>Isosphaeraceae</taxon>
        <taxon>Isosphaera</taxon>
    </lineage>
</organism>
<gene>
    <name evidence="2" type="ordered locus">Isop_1828</name>
</gene>
<feature type="region of interest" description="Disordered" evidence="1">
    <location>
        <begin position="399"/>
        <end position="423"/>
    </location>
</feature>
<evidence type="ECO:0000313" key="3">
    <source>
        <dbReference type="Proteomes" id="UP000008631"/>
    </source>
</evidence>
<keyword evidence="3" id="KW-1185">Reference proteome</keyword>
<dbReference type="EMBL" id="CP002353">
    <property type="protein sequence ID" value="ADV62410.1"/>
    <property type="molecule type" value="Genomic_DNA"/>
</dbReference>
<sequence>MTIPPADADDFAVVSGRSPTDTNGIPDASVHVPGQGERIVETADEGFRRVLRGYSGNLLRVILERLDVSAIRSNQPAALCRDLEEQLRDPSGFARAVAPLSRQARCALGLLAVREARVVRFDALAVTLKSSGIVRPTETILELVQRGLLALAVARREAGSGTEPRGSVLLEDLDAVVARTPAAWIELRPAPRVFTEGRLDPHDPLPAPAPASASRRAEAIRLADGLELPLRVAALWQRVATQPLRIAQNGAFYKRDRDRLEDDPALAGPPADALEPIPDQVLFWIQLALEVGLLVEEPEVGRVVAAPAEFWDENAFHLPQMLAAAWLRLERHHERLGAQEPGRAARLLLPHLRLPVLARLATLPNADDPANPDPEHWTAVEDLANALERMCPEAARLAFAEPPPTMPSPPSRPTAGTRTNPPAEFAFTSVSTVGSGFETIRADLTAMLLGPAYQLRLVAVAREAQTGRTLVRLTALGRYLLRLGPPPPPPPPYDHFLNIQPNFEMIAYRQGLNPGAIGKLTLFGRWTKLGGAAELKVTEDSLTLGLHGGLSVDAILERLRRHSPRPLAPALERTLRGWSARRERITLHTAATLLEFATPEDLEEALKRWPVEEAAPSTPLDARGNSQAEGREEPVDDNAPNESDPAHSDHPGRPRRLTSRILLVPDPRRVPLALFRLNGSRDYRLPRGVCARVDEGGIEITLDPRTSDLLAEIELSGFARFEGVTSEGERTYRVTPASLAQGQRRGWELAKLDRWFRERCGHPIPPALRLLWVGVTPRVADSEAEAGSIQDDPHQQRSPNETGETKGFSKSAPARPRPAFNAASRIVLTAPDPIWLDGLIQHPDTRAALDQRLGPTAALVHPERLADLKRTLERLGWNLDMATNLTDTATLQPSTNFAASAPPKGPPTAVAPQQPADSSVVGPQPPRSRTGSKAKPKTATRSDGGNSTQADVETSSSPPDP</sequence>
<feature type="region of interest" description="Disordered" evidence="1">
    <location>
        <begin position="894"/>
        <end position="961"/>
    </location>
</feature>
<dbReference type="AlphaFoldDB" id="E8R1X8"/>
<dbReference type="OrthoDB" id="237746at2"/>
<protein>
    <recommendedName>
        <fullName evidence="4">Helicase XPB/Ssl2 N-terminal domain-containing protein</fullName>
    </recommendedName>
</protein>
<feature type="region of interest" description="Disordered" evidence="1">
    <location>
        <begin position="610"/>
        <end position="660"/>
    </location>
</feature>
<dbReference type="KEGG" id="ipa:Isop_1828"/>
<accession>E8R1X8</accession>
<name>E8R1X8_ISOPI</name>
<dbReference type="Proteomes" id="UP000008631">
    <property type="component" value="Chromosome"/>
</dbReference>
<dbReference type="eggNOG" id="COG5144">
    <property type="taxonomic scope" value="Bacteria"/>
</dbReference>
<proteinExistence type="predicted"/>
<evidence type="ECO:0000256" key="1">
    <source>
        <dbReference type="SAM" id="MobiDB-lite"/>
    </source>
</evidence>
<feature type="compositionally biased region" description="Pro residues" evidence="1">
    <location>
        <begin position="401"/>
        <end position="412"/>
    </location>
</feature>
<feature type="compositionally biased region" description="Polar residues" evidence="1">
    <location>
        <begin position="939"/>
        <end position="961"/>
    </location>
</feature>
<evidence type="ECO:0008006" key="4">
    <source>
        <dbReference type="Google" id="ProtNLM"/>
    </source>
</evidence>
<dbReference type="HOGENOM" id="CLU_355224_0_0_0"/>
<dbReference type="InParanoid" id="E8R1X8"/>